<dbReference type="HOGENOM" id="CLU_006493_8_5_11"/>
<sequence>MFTIPHLRAQTTRLPRTPELTRLLPASRGQIAWLRDGRGFVAAGQAARFDRGAGGEGGASASAGSAGSGARENGRRFAIASQWWNAVKDAAEIRDDVRVAGSGLVAFGSFSFSPVSTAGSSLIVPQVIVGLGGAAGTEAFLTLIGPDDQDVFETLTPEARTLLDAVLVDTEPEYAPIGAVRAEPTIDAAGYRERVERILAQINAGSVEKVVFARQLDIVADSPIDERSLLHHLAEQYPQCWVFGIDGLIGATPEMLAETDSGTVVTRVLAGTFPRGVYADDALLSSPKNLHEHAVAVDSALESLSKIGTVEAGEPFVLHLPNVSHLATDIRTTLGYSADVLQVAGALHPTAALGGQPREMALDLIAELEDDRDRFGAPVGWIGSDGSGQWCVALRCVRIDGDLSARAWAGGGIMGDSQPDEEFTETEAKFAPILGAFGA</sequence>
<evidence type="ECO:0000313" key="9">
    <source>
        <dbReference type="Proteomes" id="UP000000376"/>
    </source>
</evidence>
<gene>
    <name evidence="8" type="ordered locus">Arch_0290</name>
</gene>
<evidence type="ECO:0000256" key="5">
    <source>
        <dbReference type="ARBA" id="ARBA00041564"/>
    </source>
</evidence>
<organism evidence="8 9">
    <name type="scientific">Arcanobacterium haemolyticum (strain ATCC 9345 / DSM 20595 / CCM 5947 / CCUG 17215 / LMG 16163 / NBRC 15585 / NCTC 8452 / 11018)</name>
    <dbReference type="NCBI Taxonomy" id="644284"/>
    <lineage>
        <taxon>Bacteria</taxon>
        <taxon>Bacillati</taxon>
        <taxon>Actinomycetota</taxon>
        <taxon>Actinomycetes</taxon>
        <taxon>Actinomycetales</taxon>
        <taxon>Actinomycetaceae</taxon>
        <taxon>Arcanobacterium</taxon>
    </lineage>
</organism>
<dbReference type="RefSeq" id="WP_013169546.1">
    <property type="nucleotide sequence ID" value="NC_014218.1"/>
</dbReference>
<evidence type="ECO:0000256" key="4">
    <source>
        <dbReference type="ARBA" id="ARBA00023235"/>
    </source>
</evidence>
<accession>D7BM99</accession>
<dbReference type="EMBL" id="CP002045">
    <property type="protein sequence ID" value="ADH92048.1"/>
    <property type="molecule type" value="Genomic_DNA"/>
</dbReference>
<evidence type="ECO:0000313" key="8">
    <source>
        <dbReference type="EMBL" id="ADH92048.1"/>
    </source>
</evidence>
<proteinExistence type="inferred from homology"/>
<keyword evidence="9" id="KW-1185">Reference proteome</keyword>
<reference evidence="8 9" key="1">
    <citation type="journal article" date="2010" name="Stand. Genomic Sci.">
        <title>Complete genome sequence of Arcanobacterium haemolyticum type strain (11018).</title>
        <authorList>
            <person name="Yasawong M."/>
            <person name="Teshima H."/>
            <person name="Lapidus A."/>
            <person name="Nolan M."/>
            <person name="Lucas S."/>
            <person name="Glavina Del Rio T."/>
            <person name="Tice H."/>
            <person name="Cheng J."/>
            <person name="Bruce D."/>
            <person name="Detter C."/>
            <person name="Tapia R."/>
            <person name="Han C."/>
            <person name="Goodwin L."/>
            <person name="Pitluck S."/>
            <person name="Liolios K."/>
            <person name="Ivanova N."/>
            <person name="Mavromatis K."/>
            <person name="Mikhailova N."/>
            <person name="Pati A."/>
            <person name="Chen A."/>
            <person name="Palaniappan K."/>
            <person name="Land M."/>
            <person name="Hauser L."/>
            <person name="Chang Y."/>
            <person name="Jeffries C."/>
            <person name="Rohde M."/>
            <person name="Sikorski J."/>
            <person name="Pukall R."/>
            <person name="Goker M."/>
            <person name="Woyke T."/>
            <person name="Bristow J."/>
            <person name="Eisen J."/>
            <person name="Markowitz V."/>
            <person name="Hugenholtz P."/>
            <person name="Kyrpides N."/>
            <person name="Klenk H."/>
        </authorList>
    </citation>
    <scope>NUCLEOTIDE SEQUENCE [LARGE SCALE GENOMIC DNA]</scope>
    <source>
        <strain evidence="9">ATCC 9345 / DSM 20595 / CCUG 17215 / LMG 16163 / NBRC 15585 / NCTC 8452 / 11018</strain>
    </source>
</reference>
<dbReference type="GO" id="GO:0009697">
    <property type="term" value="P:salicylic acid biosynthetic process"/>
    <property type="evidence" value="ECO:0007669"/>
    <property type="project" value="TreeGrafter"/>
</dbReference>
<dbReference type="PANTHER" id="PTHR42839:SF1">
    <property type="entry name" value="ISOCHORISMATE SYNTHASE MENF"/>
    <property type="match status" value="1"/>
</dbReference>
<comment type="similarity">
    <text evidence="2">Belongs to the isochorismate synthase family.</text>
</comment>
<evidence type="ECO:0000256" key="6">
    <source>
        <dbReference type="SAM" id="MobiDB-lite"/>
    </source>
</evidence>
<comment type="catalytic activity">
    <reaction evidence="1">
        <text>chorismate = isochorismate</text>
        <dbReference type="Rhea" id="RHEA:18985"/>
        <dbReference type="ChEBI" id="CHEBI:29748"/>
        <dbReference type="ChEBI" id="CHEBI:29780"/>
        <dbReference type="EC" id="5.4.4.2"/>
    </reaction>
</comment>
<dbReference type="Pfam" id="PF00425">
    <property type="entry name" value="Chorismate_bind"/>
    <property type="match status" value="1"/>
</dbReference>
<dbReference type="NCBIfam" id="TIGR00543">
    <property type="entry name" value="isochor_syn"/>
    <property type="match status" value="1"/>
</dbReference>
<dbReference type="KEGG" id="ahe:Arch_0290"/>
<feature type="compositionally biased region" description="Low complexity" evidence="6">
    <location>
        <begin position="59"/>
        <end position="71"/>
    </location>
</feature>
<dbReference type="Gene3D" id="3.60.120.10">
    <property type="entry name" value="Anthranilate synthase"/>
    <property type="match status" value="1"/>
</dbReference>
<evidence type="ECO:0000256" key="1">
    <source>
        <dbReference type="ARBA" id="ARBA00000799"/>
    </source>
</evidence>
<dbReference type="GO" id="GO:0008909">
    <property type="term" value="F:isochorismate synthase activity"/>
    <property type="evidence" value="ECO:0007669"/>
    <property type="project" value="UniProtKB-EC"/>
</dbReference>
<dbReference type="InterPro" id="IPR005801">
    <property type="entry name" value="ADC_synthase"/>
</dbReference>
<dbReference type="eggNOG" id="COG1169">
    <property type="taxonomic scope" value="Bacteria"/>
</dbReference>
<evidence type="ECO:0000259" key="7">
    <source>
        <dbReference type="Pfam" id="PF00425"/>
    </source>
</evidence>
<dbReference type="STRING" id="644284.Arch_0290"/>
<evidence type="ECO:0000256" key="3">
    <source>
        <dbReference type="ARBA" id="ARBA00012824"/>
    </source>
</evidence>
<dbReference type="PANTHER" id="PTHR42839">
    <property type="entry name" value="ISOCHORISMATE SYNTHASE ENTC"/>
    <property type="match status" value="1"/>
</dbReference>
<dbReference type="EC" id="5.4.4.2" evidence="3"/>
<name>D7BM99_ARCHD</name>
<dbReference type="Proteomes" id="UP000000376">
    <property type="component" value="Chromosome"/>
</dbReference>
<dbReference type="AlphaFoldDB" id="D7BM99"/>
<dbReference type="OrthoDB" id="9806579at2"/>
<dbReference type="SUPFAM" id="SSF56322">
    <property type="entry name" value="ADC synthase"/>
    <property type="match status" value="1"/>
</dbReference>
<feature type="region of interest" description="Disordered" evidence="6">
    <location>
        <begin position="51"/>
        <end position="71"/>
    </location>
</feature>
<evidence type="ECO:0000256" key="2">
    <source>
        <dbReference type="ARBA" id="ARBA00005297"/>
    </source>
</evidence>
<dbReference type="InterPro" id="IPR015890">
    <property type="entry name" value="Chorismate_C"/>
</dbReference>
<feature type="domain" description="Chorismate-utilising enzyme C-terminal" evidence="7">
    <location>
        <begin position="189"/>
        <end position="429"/>
    </location>
</feature>
<dbReference type="InterPro" id="IPR004561">
    <property type="entry name" value="IsoChor_synthase"/>
</dbReference>
<keyword evidence="4" id="KW-0413">Isomerase</keyword>
<protein>
    <recommendedName>
        <fullName evidence="3">isochorismate synthase</fullName>
        <ecNumber evidence="3">5.4.4.2</ecNumber>
    </recommendedName>
    <alternativeName>
        <fullName evidence="5">Isochorismate mutase</fullName>
    </alternativeName>
</protein>